<keyword evidence="3" id="KW-1185">Reference proteome</keyword>
<evidence type="ECO:0000313" key="3">
    <source>
        <dbReference type="Proteomes" id="UP000242317"/>
    </source>
</evidence>
<evidence type="ECO:0000313" key="2">
    <source>
        <dbReference type="EMBL" id="SDC41494.1"/>
    </source>
</evidence>
<sequence length="161" mass="19156">MMKFMLLLLFLCVHNTTFAQTCSTQYIRLDTLRYPYLMLIRNVKGQVIYQGKFDTAYALPVGTHYYFNDAGQIKSFIEYSFSEEQFEGVPIVIQKSYHFNQHQELEQITLASRCNECEYEPIGEWQWYTHGKLTKTVDASQTDTLQIEAEERYWQLEKQCR</sequence>
<keyword evidence="1" id="KW-0732">Signal</keyword>
<dbReference type="RefSeq" id="WP_092619691.1">
    <property type="nucleotide sequence ID" value="NZ_FMYK01000005.1"/>
</dbReference>
<accession>A0A1G6LE66</accession>
<feature type="chain" id="PRO_5017366055" description="WG repeat-containing protein" evidence="1">
    <location>
        <begin position="20"/>
        <end position="161"/>
    </location>
</feature>
<reference evidence="3" key="1">
    <citation type="submission" date="2016-09" db="EMBL/GenBank/DDBJ databases">
        <authorList>
            <person name="Varghese N."/>
            <person name="Submissions S."/>
        </authorList>
    </citation>
    <scope>NUCLEOTIDE SEQUENCE [LARGE SCALE GENOMIC DNA]</scope>
    <source>
        <strain evidence="3">ANC 3699</strain>
    </source>
</reference>
<organism evidence="2 3">
    <name type="scientific">Acinetobacter marinus</name>
    <dbReference type="NCBI Taxonomy" id="281375"/>
    <lineage>
        <taxon>Bacteria</taxon>
        <taxon>Pseudomonadati</taxon>
        <taxon>Pseudomonadota</taxon>
        <taxon>Gammaproteobacteria</taxon>
        <taxon>Moraxellales</taxon>
        <taxon>Moraxellaceae</taxon>
        <taxon>Acinetobacter</taxon>
    </lineage>
</organism>
<evidence type="ECO:0008006" key="4">
    <source>
        <dbReference type="Google" id="ProtNLM"/>
    </source>
</evidence>
<evidence type="ECO:0000256" key="1">
    <source>
        <dbReference type="SAM" id="SignalP"/>
    </source>
</evidence>
<dbReference type="AlphaFoldDB" id="A0A1G6LE66"/>
<name>A0A1G6LE66_9GAMM</name>
<feature type="signal peptide" evidence="1">
    <location>
        <begin position="1"/>
        <end position="19"/>
    </location>
</feature>
<dbReference type="EMBL" id="FMYK01000005">
    <property type="protein sequence ID" value="SDC41494.1"/>
    <property type="molecule type" value="Genomic_DNA"/>
</dbReference>
<protein>
    <recommendedName>
        <fullName evidence="4">WG repeat-containing protein</fullName>
    </recommendedName>
</protein>
<proteinExistence type="predicted"/>
<gene>
    <name evidence="2" type="ORF">SAMN05421749_10534</name>
</gene>
<dbReference type="Proteomes" id="UP000242317">
    <property type="component" value="Unassembled WGS sequence"/>
</dbReference>